<dbReference type="AlphaFoldDB" id="A0A022RYR9"/>
<protein>
    <submittedName>
        <fullName evidence="1">Uncharacterized protein</fullName>
    </submittedName>
</protein>
<accession>A0A022RYR9</accession>
<organism evidence="1 2">
    <name type="scientific">Erythranthe guttata</name>
    <name type="common">Yellow monkey flower</name>
    <name type="synonym">Mimulus guttatus</name>
    <dbReference type="NCBI Taxonomy" id="4155"/>
    <lineage>
        <taxon>Eukaryota</taxon>
        <taxon>Viridiplantae</taxon>
        <taxon>Streptophyta</taxon>
        <taxon>Embryophyta</taxon>
        <taxon>Tracheophyta</taxon>
        <taxon>Spermatophyta</taxon>
        <taxon>Magnoliopsida</taxon>
        <taxon>eudicotyledons</taxon>
        <taxon>Gunneridae</taxon>
        <taxon>Pentapetalae</taxon>
        <taxon>asterids</taxon>
        <taxon>lamiids</taxon>
        <taxon>Lamiales</taxon>
        <taxon>Phrymaceae</taxon>
        <taxon>Erythranthe</taxon>
    </lineage>
</organism>
<dbReference type="EMBL" id="KI630200">
    <property type="protein sequence ID" value="EYU45145.1"/>
    <property type="molecule type" value="Genomic_DNA"/>
</dbReference>
<keyword evidence="2" id="KW-1185">Reference proteome</keyword>
<evidence type="ECO:0000313" key="1">
    <source>
        <dbReference type="EMBL" id="EYU45146.1"/>
    </source>
</evidence>
<sequence length="123" mass="14235">MAGHHLIKYIFLCWRGDGTAFWPGSPLRLCVVPLFFRFGHIQSHIQSLRHFNFQQLIGLVTNIIVTKKLYPKITTIASKFSEQAYSIDWVFRTSAHRGTNFVSSKNNIQCFISLNLIITMEFI</sequence>
<name>A0A022RYR9_ERYGU</name>
<evidence type="ECO:0000313" key="2">
    <source>
        <dbReference type="Proteomes" id="UP000030748"/>
    </source>
</evidence>
<proteinExistence type="predicted"/>
<dbReference type="Proteomes" id="UP000030748">
    <property type="component" value="Unassembled WGS sequence"/>
</dbReference>
<reference evidence="1 2" key="1">
    <citation type="journal article" date="2013" name="Proc. Natl. Acad. Sci. U.S.A.">
        <title>Fine-scale variation in meiotic recombination in Mimulus inferred from population shotgun sequencing.</title>
        <authorList>
            <person name="Hellsten U."/>
            <person name="Wright K.M."/>
            <person name="Jenkins J."/>
            <person name="Shu S."/>
            <person name="Yuan Y."/>
            <person name="Wessler S.R."/>
            <person name="Schmutz J."/>
            <person name="Willis J.H."/>
            <person name="Rokhsar D.S."/>
        </authorList>
    </citation>
    <scope>NUCLEOTIDE SEQUENCE [LARGE SCALE GENOMIC DNA]</scope>
    <source>
        <strain evidence="2">cv. DUN x IM62</strain>
    </source>
</reference>
<dbReference type="EMBL" id="KI630200">
    <property type="protein sequence ID" value="EYU45146.1"/>
    <property type="molecule type" value="Genomic_DNA"/>
</dbReference>
<gene>
    <name evidence="1" type="ORF">MIMGU_mgv1a016399mg</name>
</gene>